<dbReference type="InterPro" id="IPR000182">
    <property type="entry name" value="GNAT_dom"/>
</dbReference>
<dbReference type="InterPro" id="IPR016181">
    <property type="entry name" value="Acyl_CoA_acyltransferase"/>
</dbReference>
<dbReference type="Proteomes" id="UP000637980">
    <property type="component" value="Unassembled WGS sequence"/>
</dbReference>
<dbReference type="RefSeq" id="WP_189436471.1">
    <property type="nucleotide sequence ID" value="NZ_BMXE01000003.1"/>
</dbReference>
<dbReference type="EMBL" id="BMXE01000003">
    <property type="protein sequence ID" value="GHB30117.1"/>
    <property type="molecule type" value="Genomic_DNA"/>
</dbReference>
<gene>
    <name evidence="4" type="ORF">GCM10007094_18160</name>
</gene>
<protein>
    <submittedName>
        <fullName evidence="4">N-acetyltransferase</fullName>
    </submittedName>
</protein>
<accession>A0ABQ3EC57</accession>
<dbReference type="PROSITE" id="PS51186">
    <property type="entry name" value="GNAT"/>
    <property type="match status" value="1"/>
</dbReference>
<keyword evidence="5" id="KW-1185">Reference proteome</keyword>
<dbReference type="PANTHER" id="PTHR43800:SF1">
    <property type="entry name" value="PEPTIDYL-LYSINE N-ACETYLTRANSFERASE YJAB"/>
    <property type="match status" value="1"/>
</dbReference>
<evidence type="ECO:0000259" key="3">
    <source>
        <dbReference type="PROSITE" id="PS51186"/>
    </source>
</evidence>
<evidence type="ECO:0000256" key="2">
    <source>
        <dbReference type="ARBA" id="ARBA00023315"/>
    </source>
</evidence>
<dbReference type="CDD" id="cd04301">
    <property type="entry name" value="NAT_SF"/>
    <property type="match status" value="1"/>
</dbReference>
<evidence type="ECO:0000313" key="5">
    <source>
        <dbReference type="Proteomes" id="UP000637980"/>
    </source>
</evidence>
<dbReference type="SUPFAM" id="SSF55729">
    <property type="entry name" value="Acyl-CoA N-acyltransferases (Nat)"/>
    <property type="match status" value="1"/>
</dbReference>
<sequence>MSQIQLNLDGYTELPDGKVAFVATHLEMLEKPALKMIDRPDLKLQRVERTETSEYKDLFKRIGGPWLWFGRLVMSDEELEATLSKPTNELYWALKDSEPVGILELDVSKPDEVTLAYFGLVSEAIGSGAGRWLMNHAITKAFSRPEVKRFWLHTCTGDSPQALQFYIRSGFQPFKRSIEVADDPRLSGVLDPSCAPHVPFLP</sequence>
<feature type="domain" description="N-acetyltransferase" evidence="3">
    <location>
        <begin position="42"/>
        <end position="192"/>
    </location>
</feature>
<reference evidence="5" key="1">
    <citation type="journal article" date="2019" name="Int. J. Syst. Evol. Microbiol.">
        <title>The Global Catalogue of Microorganisms (GCM) 10K type strain sequencing project: providing services to taxonomists for standard genome sequencing and annotation.</title>
        <authorList>
            <consortium name="The Broad Institute Genomics Platform"/>
            <consortium name="The Broad Institute Genome Sequencing Center for Infectious Disease"/>
            <person name="Wu L."/>
            <person name="Ma J."/>
        </authorList>
    </citation>
    <scope>NUCLEOTIDE SEQUENCE [LARGE SCALE GENOMIC DNA]</scope>
    <source>
        <strain evidence="5">KCTC 12861</strain>
    </source>
</reference>
<keyword evidence="1" id="KW-0808">Transferase</keyword>
<keyword evidence="2" id="KW-0012">Acyltransferase</keyword>
<proteinExistence type="predicted"/>
<name>A0ABQ3EC57_9HYPH</name>
<evidence type="ECO:0000256" key="1">
    <source>
        <dbReference type="ARBA" id="ARBA00022679"/>
    </source>
</evidence>
<dbReference type="PANTHER" id="PTHR43800">
    <property type="entry name" value="PEPTIDYL-LYSINE N-ACETYLTRANSFERASE YJAB"/>
    <property type="match status" value="1"/>
</dbReference>
<comment type="caution">
    <text evidence="4">The sequence shown here is derived from an EMBL/GenBank/DDBJ whole genome shotgun (WGS) entry which is preliminary data.</text>
</comment>
<dbReference type="Gene3D" id="3.40.630.30">
    <property type="match status" value="1"/>
</dbReference>
<evidence type="ECO:0000313" key="4">
    <source>
        <dbReference type="EMBL" id="GHB30117.1"/>
    </source>
</evidence>
<dbReference type="Pfam" id="PF00583">
    <property type="entry name" value="Acetyltransf_1"/>
    <property type="match status" value="1"/>
</dbReference>
<organism evidence="4 5">
    <name type="scientific">Pseudovibrio japonicus</name>
    <dbReference type="NCBI Taxonomy" id="366534"/>
    <lineage>
        <taxon>Bacteria</taxon>
        <taxon>Pseudomonadati</taxon>
        <taxon>Pseudomonadota</taxon>
        <taxon>Alphaproteobacteria</taxon>
        <taxon>Hyphomicrobiales</taxon>
        <taxon>Stappiaceae</taxon>
        <taxon>Pseudovibrio</taxon>
    </lineage>
</organism>